<dbReference type="PANTHER" id="PTHR32305">
    <property type="match status" value="1"/>
</dbReference>
<reference evidence="1" key="1">
    <citation type="submission" date="2021-03" db="EMBL/GenBank/DDBJ databases">
        <authorList>
            <person name="Wang G."/>
        </authorList>
    </citation>
    <scope>NUCLEOTIDE SEQUENCE</scope>
    <source>
        <strain evidence="1">KCTC 12899</strain>
    </source>
</reference>
<name>A0A8J7U724_9BACT</name>
<proteinExistence type="predicted"/>
<feature type="non-terminal residue" evidence="1">
    <location>
        <position position="1"/>
    </location>
</feature>
<dbReference type="Gene3D" id="2.180.10.10">
    <property type="entry name" value="RHS repeat-associated core"/>
    <property type="match status" value="1"/>
</dbReference>
<organism evidence="1 2">
    <name type="scientific">Acanthopleuribacter pedis</name>
    <dbReference type="NCBI Taxonomy" id="442870"/>
    <lineage>
        <taxon>Bacteria</taxon>
        <taxon>Pseudomonadati</taxon>
        <taxon>Acidobacteriota</taxon>
        <taxon>Holophagae</taxon>
        <taxon>Acanthopleuribacterales</taxon>
        <taxon>Acanthopleuribacteraceae</taxon>
        <taxon>Acanthopleuribacter</taxon>
    </lineage>
</organism>
<gene>
    <name evidence="1" type="ORF">J3U88_26465</name>
</gene>
<sequence length="908" mass="98908">GRLVQLTRNAASGEGPALVESYSYVQDTNDLARIDRYTDANGVVHQFNYDKKKRFHGTTIDNAVNLHYLYDDADNVTGVIGPRMFVQYTDWQNGYPSTMTWGDGTTFDLSLDGSKRLSSIQTADGSFALELTYDGNAQIDGCNSEADYIGAKITGVTRAGPKLREILTPSYNPNHTLAGVTVERHIGERPPPATGGEETPAPEPTYETIRFDESYGSGDKQLLQNLTLILRDQPLADPNETGDIQLRRRTAANQAGPRINSQTEWDAQVVGQTHAENTGQTKTMAYIPENGNLDQITPAEGDQQSFAWDGERRLRALSQGNQLFTYDYDSEGRRIRATSANRLEAMVFAYHGSKVVAIGIKRQGGVDWTHAVGHGPLGPAFIEDLKDREKSYYLFNDHLGTPFAYKRLSDGKVFYTPYSPHGEDWWGSFAAKHSTAQNETTIQYDLGIGFERPVFSVFDKPFLGLSGHKRDTDTGLIYMHHRYYDPALGHFLNPDFRAPDIYDPSTFTEPYSYAAGNPMMFWDPDGLAVEYVGDGRVKIEARDIHGVLRILYMPQEHWVKLVTGQAAGYGTYTGENFKLKTGTPDLTTDYGKAEYNARANAVLEHMFGPGTELTASAGEITKDISVVVVNGSLLVFGLGAGAQSGSAFVRGLTFTTETGLSGYAVYDGSIRTYEGIQEGDALKTSLGVGGVALGALGGYGSVRALAGEIRASAGTEALVIDDALLDTYVAESLASVAQRNTINLSESFIMTQPSALTIASPARGNPAAIIRGFGGLSRRQQNVLDQLPIEGSQVIIRKRSFNTNDLAALTAETGVEFAMFTAGGRRLIIRGYERGVPVNSQRGAELAASGWKWSAHTHPGIDQIVLRSSDGDRLVLGAMNGRMSVILNSEGKFRIFGPSGDLLLGWTP</sequence>
<dbReference type="RefSeq" id="WP_207862018.1">
    <property type="nucleotide sequence ID" value="NZ_JAFREP010000030.1"/>
</dbReference>
<dbReference type="InterPro" id="IPR050708">
    <property type="entry name" value="T6SS_VgrG/RHS"/>
</dbReference>
<dbReference type="EMBL" id="JAFREP010000030">
    <property type="protein sequence ID" value="MBO1322048.1"/>
    <property type="molecule type" value="Genomic_DNA"/>
</dbReference>
<dbReference type="AlphaFoldDB" id="A0A8J7U724"/>
<evidence type="ECO:0000313" key="1">
    <source>
        <dbReference type="EMBL" id="MBO1322048.1"/>
    </source>
</evidence>
<dbReference type="InterPro" id="IPR022385">
    <property type="entry name" value="Rhs_assc_core"/>
</dbReference>
<comment type="caution">
    <text evidence="1">The sequence shown here is derived from an EMBL/GenBank/DDBJ whole genome shotgun (WGS) entry which is preliminary data.</text>
</comment>
<dbReference type="Proteomes" id="UP000664417">
    <property type="component" value="Unassembled WGS sequence"/>
</dbReference>
<protein>
    <submittedName>
        <fullName evidence="1">RHS repeat-associated core domain-containing protein</fullName>
    </submittedName>
</protein>
<dbReference type="PANTHER" id="PTHR32305:SF15">
    <property type="entry name" value="PROTEIN RHSA-RELATED"/>
    <property type="match status" value="1"/>
</dbReference>
<dbReference type="NCBIfam" id="TIGR03696">
    <property type="entry name" value="Rhs_assc_core"/>
    <property type="match status" value="1"/>
</dbReference>
<accession>A0A8J7U724</accession>
<evidence type="ECO:0000313" key="2">
    <source>
        <dbReference type="Proteomes" id="UP000664417"/>
    </source>
</evidence>
<keyword evidence="2" id="KW-1185">Reference proteome</keyword>